<feature type="coiled-coil region" evidence="11">
    <location>
        <begin position="452"/>
        <end position="508"/>
    </location>
</feature>
<evidence type="ECO:0000256" key="9">
    <source>
        <dbReference type="ARBA" id="ARBA00023328"/>
    </source>
</evidence>
<dbReference type="Gene3D" id="1.10.418.30">
    <property type="entry name" value="Ncd80 complex, Ncd80 subunit"/>
    <property type="match status" value="1"/>
</dbReference>
<evidence type="ECO:0000256" key="8">
    <source>
        <dbReference type="ARBA" id="ARBA00023306"/>
    </source>
</evidence>
<feature type="coiled-coil region" evidence="11">
    <location>
        <begin position="241"/>
        <end position="358"/>
    </location>
</feature>
<keyword evidence="14" id="KW-1185">Reference proteome</keyword>
<keyword evidence="5 10" id="KW-0995">Kinetochore</keyword>
<feature type="domain" description="Kinetochore protein Ndc80 CH" evidence="13">
    <location>
        <begin position="53"/>
        <end position="180"/>
    </location>
</feature>
<comment type="subcellular location">
    <subcellularLocation>
        <location evidence="10">Chromosome</location>
        <location evidence="10">Centromere</location>
        <location evidence="10">Kinetochore</location>
    </subcellularLocation>
    <subcellularLocation>
        <location evidence="10">Nucleus</location>
    </subcellularLocation>
</comment>
<evidence type="ECO:0000256" key="12">
    <source>
        <dbReference type="SAM" id="MobiDB-lite"/>
    </source>
</evidence>
<proteinExistence type="inferred from homology"/>
<feature type="compositionally biased region" description="Polar residues" evidence="12">
    <location>
        <begin position="41"/>
        <end position="62"/>
    </location>
</feature>
<sequence>MASNRRNLQTPQSTRKSILGFGSAAAKLRQQETEKRHLSFGTASQSGAVGNRRWSTQGAHNSQGKDQRPLSNRNYQKQMIDEILELLNNTGYPHSISTKNLSSPTTKDFSKVFEHLYGLINANFVMDKKLEEEVPRILKSLGYPFPIAKSSLFSIGSLHSWPPLLGVLHWMVELIKTIDKVNVEEILYPGFDDEADQQKIFLQYASDTYRDFLVGKEDFSKEEQALLTASLTMAGCSIEDYESLSNDVDELKKELAKLESEPDVLQDAVREKMLIEEGIQEDEMTIEKLDQELVVLKHQSEQLEEQMQAESLKYRQKKGNPANQAELKTKSSEVCNELQKLNNEKDRLEEANHESEIRFSKSYDLALDILNKYNDIAEELTFNPLAQKVLQGNSIKLHFDHKQNDLSLFNGNKDKAKILLTNLKKIIAEEKCRLKSDKSAEVEKFVECSELLKLKQYELASLQATLNSLKKEDTDCFEKECLMQLEKIREEDQLLENEVKKLDQLHESLVQHLLQLRKSSEESLSRRNQTEDDLADYIIAFHEKIEEGKKKANKEFEDFNQLLLREKTQMIHQLKSLNSLEIDNE</sequence>
<keyword evidence="2 10" id="KW-0158">Chromosome</keyword>
<keyword evidence="9 10" id="KW-0137">Centromere</keyword>
<dbReference type="InterPro" id="IPR005550">
    <property type="entry name" value="Kinetochore_Ndc80"/>
</dbReference>
<evidence type="ECO:0000313" key="15">
    <source>
        <dbReference type="RefSeq" id="XP_065670523.1"/>
    </source>
</evidence>
<keyword evidence="4 10" id="KW-0498">Mitosis</keyword>
<dbReference type="PANTHER" id="PTHR10643">
    <property type="entry name" value="KINETOCHORE PROTEIN NDC80"/>
    <property type="match status" value="1"/>
</dbReference>
<feature type="region of interest" description="Disordered" evidence="12">
    <location>
        <begin position="30"/>
        <end position="72"/>
    </location>
</feature>
<dbReference type="GeneID" id="100213830"/>
<evidence type="ECO:0000256" key="4">
    <source>
        <dbReference type="ARBA" id="ARBA00022776"/>
    </source>
</evidence>
<dbReference type="RefSeq" id="XP_065670523.1">
    <property type="nucleotide sequence ID" value="XM_065814451.1"/>
</dbReference>
<comment type="subunit">
    <text evidence="10">Component of the NDC80 complex.</text>
</comment>
<dbReference type="Gene3D" id="6.10.250.1950">
    <property type="match status" value="1"/>
</dbReference>
<comment type="function">
    <text evidence="10">Acts as a component of the essential kinetochore-associated NDC80 complex, which is required for chromosome segregation and spindle checkpoint activity.</text>
</comment>
<dbReference type="PANTHER" id="PTHR10643:SF2">
    <property type="entry name" value="KINETOCHORE PROTEIN NDC80 HOMOLOG"/>
    <property type="match status" value="1"/>
</dbReference>
<reference evidence="15" key="1">
    <citation type="submission" date="2025-08" db="UniProtKB">
        <authorList>
            <consortium name="RefSeq"/>
        </authorList>
    </citation>
    <scope>IDENTIFICATION</scope>
</reference>
<name>A0ABM4D874_HYDVU</name>
<dbReference type="Proteomes" id="UP001652625">
    <property type="component" value="Chromosome 12"/>
</dbReference>
<keyword evidence="3 10" id="KW-0132">Cell division</keyword>
<keyword evidence="8 10" id="KW-0131">Cell cycle</keyword>
<evidence type="ECO:0000256" key="11">
    <source>
        <dbReference type="SAM" id="Coils"/>
    </source>
</evidence>
<dbReference type="InterPro" id="IPR055260">
    <property type="entry name" value="Ndc80_CH"/>
</dbReference>
<evidence type="ECO:0000259" key="13">
    <source>
        <dbReference type="Pfam" id="PF03801"/>
    </source>
</evidence>
<evidence type="ECO:0000256" key="5">
    <source>
        <dbReference type="ARBA" id="ARBA00022838"/>
    </source>
</evidence>
<evidence type="ECO:0000256" key="7">
    <source>
        <dbReference type="ARBA" id="ARBA00023242"/>
    </source>
</evidence>
<evidence type="ECO:0000313" key="14">
    <source>
        <dbReference type="Proteomes" id="UP001652625"/>
    </source>
</evidence>
<organism evidence="14 15">
    <name type="scientific">Hydra vulgaris</name>
    <name type="common">Hydra</name>
    <name type="synonym">Hydra attenuata</name>
    <dbReference type="NCBI Taxonomy" id="6087"/>
    <lineage>
        <taxon>Eukaryota</taxon>
        <taxon>Metazoa</taxon>
        <taxon>Cnidaria</taxon>
        <taxon>Hydrozoa</taxon>
        <taxon>Hydroidolina</taxon>
        <taxon>Anthoathecata</taxon>
        <taxon>Aplanulata</taxon>
        <taxon>Hydridae</taxon>
        <taxon>Hydra</taxon>
    </lineage>
</organism>
<feature type="compositionally biased region" description="Polar residues" evidence="12">
    <location>
        <begin position="1"/>
        <end position="16"/>
    </location>
</feature>
<evidence type="ECO:0000256" key="6">
    <source>
        <dbReference type="ARBA" id="ARBA00023054"/>
    </source>
</evidence>
<dbReference type="Pfam" id="PF03801">
    <property type="entry name" value="Ndc80_HEC"/>
    <property type="match status" value="1"/>
</dbReference>
<dbReference type="InterPro" id="IPR038273">
    <property type="entry name" value="Ndc80_sf"/>
</dbReference>
<keyword evidence="7 10" id="KW-0539">Nucleus</keyword>
<protein>
    <recommendedName>
        <fullName evidence="10">Kinetochore protein NDC80</fullName>
    </recommendedName>
</protein>
<evidence type="ECO:0000256" key="10">
    <source>
        <dbReference type="RuleBase" id="RU368072"/>
    </source>
</evidence>
<evidence type="ECO:0000256" key="3">
    <source>
        <dbReference type="ARBA" id="ARBA00022618"/>
    </source>
</evidence>
<gene>
    <name evidence="15" type="primary">LOC100213830</name>
</gene>
<evidence type="ECO:0000256" key="2">
    <source>
        <dbReference type="ARBA" id="ARBA00022454"/>
    </source>
</evidence>
<comment type="similarity">
    <text evidence="1 10">Belongs to the NDC80/HEC1 family.</text>
</comment>
<evidence type="ECO:0000256" key="1">
    <source>
        <dbReference type="ARBA" id="ARBA00007050"/>
    </source>
</evidence>
<feature type="region of interest" description="Disordered" evidence="12">
    <location>
        <begin position="1"/>
        <end position="20"/>
    </location>
</feature>
<accession>A0ABM4D874</accession>
<keyword evidence="6 11" id="KW-0175">Coiled coil</keyword>